<evidence type="ECO:0000313" key="4">
    <source>
        <dbReference type="Proteomes" id="UP000000845"/>
    </source>
</evidence>
<dbReference type="eggNOG" id="COG1073">
    <property type="taxonomic scope" value="Bacteria"/>
</dbReference>
<accession>D1AIX8</accession>
<dbReference type="InterPro" id="IPR000073">
    <property type="entry name" value="AB_hydrolase_1"/>
</dbReference>
<dbReference type="Pfam" id="PF00561">
    <property type="entry name" value="Abhydrolase_1"/>
    <property type="match status" value="1"/>
</dbReference>
<reference evidence="4" key="1">
    <citation type="submission" date="2009-09" db="EMBL/GenBank/DDBJ databases">
        <title>The complete chromosome of Sebaldella termitidis ATCC 33386.</title>
        <authorList>
            <consortium name="US DOE Joint Genome Institute (JGI-PGF)"/>
            <person name="Lucas S."/>
            <person name="Copeland A."/>
            <person name="Lapidus A."/>
            <person name="Glavina del Rio T."/>
            <person name="Dalin E."/>
            <person name="Tice H."/>
            <person name="Bruce D."/>
            <person name="Goodwin L."/>
            <person name="Pitluck S."/>
            <person name="Kyrpides N."/>
            <person name="Mavromatis K."/>
            <person name="Ivanova N."/>
            <person name="Mikhailova N."/>
            <person name="Sims D."/>
            <person name="Meincke L."/>
            <person name="Brettin T."/>
            <person name="Detter J.C."/>
            <person name="Han C."/>
            <person name="Larimer F."/>
            <person name="Land M."/>
            <person name="Hauser L."/>
            <person name="Markowitz V."/>
            <person name="Cheng J.F."/>
            <person name="Hugenholtz P."/>
            <person name="Woyke T."/>
            <person name="Wu D."/>
            <person name="Eisen J.A."/>
        </authorList>
    </citation>
    <scope>NUCLEOTIDE SEQUENCE [LARGE SCALE GENOMIC DNA]</scope>
    <source>
        <strain evidence="4">ATCC 33386 / NCTC 11300</strain>
    </source>
</reference>
<dbReference type="EMBL" id="CP001739">
    <property type="protein sequence ID" value="ACZ08666.1"/>
    <property type="molecule type" value="Genomic_DNA"/>
</dbReference>
<dbReference type="PANTHER" id="PTHR43798">
    <property type="entry name" value="MONOACYLGLYCEROL LIPASE"/>
    <property type="match status" value="1"/>
</dbReference>
<keyword evidence="4" id="KW-1185">Reference proteome</keyword>
<sequence length="219" mass="24755">MNIKVNGITLEYSKEGTGEPLILLHGNGEDHHIFDKLAEKLKEKFTVYAIDSRNHGKSSMTDDFSYETMAEDIFSFINALEPGGVSLVGFSDGAVISLFLALKYPDIIKKMALLGVNLKPSDFKKNCYEYVKKEYEKTKNPLFKLMLEEPNIELDRLAGINIPSLIIAGEDDIFYRKTFTDAAETMPYAELMILEGHDHDSYITGNDLLYPELSTFFSK</sequence>
<gene>
    <name evidence="3" type="ordered locus">Sterm_1808</name>
</gene>
<dbReference type="HOGENOM" id="CLU_020336_50_5_0"/>
<evidence type="ECO:0000259" key="2">
    <source>
        <dbReference type="Pfam" id="PF00561"/>
    </source>
</evidence>
<dbReference type="Gene3D" id="3.40.50.1820">
    <property type="entry name" value="alpha/beta hydrolase"/>
    <property type="match status" value="1"/>
</dbReference>
<proteinExistence type="predicted"/>
<dbReference type="STRING" id="526218.Sterm_1808"/>
<dbReference type="Proteomes" id="UP000000845">
    <property type="component" value="Chromosome"/>
</dbReference>
<dbReference type="AlphaFoldDB" id="D1AIX8"/>
<organism evidence="3 4">
    <name type="scientific">Sebaldella termitidis (strain ATCC 33386 / NCTC 11300)</name>
    <dbReference type="NCBI Taxonomy" id="526218"/>
    <lineage>
        <taxon>Bacteria</taxon>
        <taxon>Fusobacteriati</taxon>
        <taxon>Fusobacteriota</taxon>
        <taxon>Fusobacteriia</taxon>
        <taxon>Fusobacteriales</taxon>
        <taxon>Leptotrichiaceae</taxon>
        <taxon>Sebaldella</taxon>
    </lineage>
</organism>
<protein>
    <recommendedName>
        <fullName evidence="2">AB hydrolase-1 domain-containing protein</fullName>
    </recommendedName>
</protein>
<dbReference type="InterPro" id="IPR050266">
    <property type="entry name" value="AB_hydrolase_sf"/>
</dbReference>
<dbReference type="RefSeq" id="WP_012861260.1">
    <property type="nucleotide sequence ID" value="NC_013517.1"/>
</dbReference>
<dbReference type="GO" id="GO:0016020">
    <property type="term" value="C:membrane"/>
    <property type="evidence" value="ECO:0007669"/>
    <property type="project" value="TreeGrafter"/>
</dbReference>
<keyword evidence="1" id="KW-0378">Hydrolase</keyword>
<evidence type="ECO:0000313" key="3">
    <source>
        <dbReference type="EMBL" id="ACZ08666.1"/>
    </source>
</evidence>
<dbReference type="MEROPS" id="S33.A75"/>
<dbReference type="SUPFAM" id="SSF53474">
    <property type="entry name" value="alpha/beta-Hydrolases"/>
    <property type="match status" value="1"/>
</dbReference>
<dbReference type="PANTHER" id="PTHR43798:SF31">
    <property type="entry name" value="AB HYDROLASE SUPERFAMILY PROTEIN YCLE"/>
    <property type="match status" value="1"/>
</dbReference>
<evidence type="ECO:0000256" key="1">
    <source>
        <dbReference type="ARBA" id="ARBA00022801"/>
    </source>
</evidence>
<feature type="domain" description="AB hydrolase-1" evidence="2">
    <location>
        <begin position="20"/>
        <end position="122"/>
    </location>
</feature>
<name>D1AIX8_SEBTE</name>
<reference evidence="3 4" key="2">
    <citation type="journal article" date="2010" name="Stand. Genomic Sci.">
        <title>Complete genome sequence of Sebaldella termitidis type strain (NCTC 11300).</title>
        <authorList>
            <person name="Harmon-Smith M."/>
            <person name="Celia L."/>
            <person name="Chertkov O."/>
            <person name="Lapidus A."/>
            <person name="Copeland A."/>
            <person name="Glavina Del Rio T."/>
            <person name="Nolan M."/>
            <person name="Lucas S."/>
            <person name="Tice H."/>
            <person name="Cheng J.F."/>
            <person name="Han C."/>
            <person name="Detter J.C."/>
            <person name="Bruce D."/>
            <person name="Goodwin L."/>
            <person name="Pitluck S."/>
            <person name="Pati A."/>
            <person name="Liolios K."/>
            <person name="Ivanova N."/>
            <person name="Mavromatis K."/>
            <person name="Mikhailova N."/>
            <person name="Chen A."/>
            <person name="Palaniappan K."/>
            <person name="Land M."/>
            <person name="Hauser L."/>
            <person name="Chang Y.J."/>
            <person name="Jeffries C.D."/>
            <person name="Brettin T."/>
            <person name="Goker M."/>
            <person name="Beck B."/>
            <person name="Bristow J."/>
            <person name="Eisen J.A."/>
            <person name="Markowitz V."/>
            <person name="Hugenholtz P."/>
            <person name="Kyrpides N.C."/>
            <person name="Klenk H.P."/>
            <person name="Chen F."/>
        </authorList>
    </citation>
    <scope>NUCLEOTIDE SEQUENCE [LARGE SCALE GENOMIC DNA]</scope>
    <source>
        <strain evidence="4">ATCC 33386 / NCTC 11300</strain>
    </source>
</reference>
<dbReference type="KEGG" id="str:Sterm_1808"/>
<dbReference type="InterPro" id="IPR029058">
    <property type="entry name" value="AB_hydrolase_fold"/>
</dbReference>
<dbReference type="GO" id="GO:0016787">
    <property type="term" value="F:hydrolase activity"/>
    <property type="evidence" value="ECO:0007669"/>
    <property type="project" value="UniProtKB-KW"/>
</dbReference>